<keyword evidence="3" id="KW-0597">Phosphoprotein</keyword>
<dbReference type="Gene3D" id="3.30.56.70">
    <property type="entry name" value="N2,N2-dimethylguanosine tRNA methyltransferase, C-terminal domain"/>
    <property type="match status" value="1"/>
</dbReference>
<keyword evidence="6" id="KW-0808">Transferase</keyword>
<protein>
    <submittedName>
        <fullName evidence="16">tRNA (Guanine(26)-n(2))-dimethyltransferase</fullName>
    </submittedName>
</protein>
<evidence type="ECO:0000256" key="12">
    <source>
        <dbReference type="ARBA" id="ARBA00022843"/>
    </source>
</evidence>
<gene>
    <name evidence="16" type="ORF">PoB_003120500</name>
</gene>
<dbReference type="GO" id="GO:0000049">
    <property type="term" value="F:tRNA binding"/>
    <property type="evidence" value="ECO:0007669"/>
    <property type="project" value="UniProtKB-KW"/>
</dbReference>
<accession>A0AAV4ABF6</accession>
<keyword evidence="13" id="KW-0694">RNA-binding</keyword>
<keyword evidence="11" id="KW-0862">Zinc</keyword>
<keyword evidence="12" id="KW-0832">Ubl conjugation</keyword>
<evidence type="ECO:0000313" key="16">
    <source>
        <dbReference type="EMBL" id="GFO04700.1"/>
    </source>
</evidence>
<dbReference type="PANTHER" id="PTHR10631">
    <property type="entry name" value="N 2 ,N 2 -DIMETHYLGUANOSINE TRNA METHYLTRANSFERASE"/>
    <property type="match status" value="1"/>
</dbReference>
<evidence type="ECO:0000256" key="4">
    <source>
        <dbReference type="ARBA" id="ARBA00022555"/>
    </source>
</evidence>
<evidence type="ECO:0000256" key="7">
    <source>
        <dbReference type="ARBA" id="ARBA00022691"/>
    </source>
</evidence>
<evidence type="ECO:0000256" key="8">
    <source>
        <dbReference type="ARBA" id="ARBA00022694"/>
    </source>
</evidence>
<evidence type="ECO:0000256" key="5">
    <source>
        <dbReference type="ARBA" id="ARBA00022603"/>
    </source>
</evidence>
<dbReference type="GO" id="GO:0002940">
    <property type="term" value="P:tRNA N2-guanine methylation"/>
    <property type="evidence" value="ECO:0007669"/>
    <property type="project" value="TreeGrafter"/>
</dbReference>
<dbReference type="SUPFAM" id="SSF53335">
    <property type="entry name" value="S-adenosyl-L-methionine-dependent methyltransferases"/>
    <property type="match status" value="1"/>
</dbReference>
<name>A0AAV4ABF6_9GAST</name>
<evidence type="ECO:0000256" key="14">
    <source>
        <dbReference type="ARBA" id="ARBA00023242"/>
    </source>
</evidence>
<evidence type="ECO:0000256" key="15">
    <source>
        <dbReference type="SAM" id="MobiDB-lite"/>
    </source>
</evidence>
<evidence type="ECO:0000256" key="13">
    <source>
        <dbReference type="ARBA" id="ARBA00022884"/>
    </source>
</evidence>
<dbReference type="InterPro" id="IPR029063">
    <property type="entry name" value="SAM-dependent_MTases_sf"/>
</dbReference>
<evidence type="ECO:0000256" key="11">
    <source>
        <dbReference type="ARBA" id="ARBA00022833"/>
    </source>
</evidence>
<dbReference type="PANTHER" id="PTHR10631:SF1">
    <property type="entry name" value="TRMT1-LIKE PROTEIN"/>
    <property type="match status" value="1"/>
</dbReference>
<dbReference type="AlphaFoldDB" id="A0AAV4ABF6"/>
<keyword evidence="8" id="KW-0819">tRNA processing</keyword>
<dbReference type="InterPro" id="IPR002905">
    <property type="entry name" value="Trm1"/>
</dbReference>
<dbReference type="EMBL" id="BLXT01003741">
    <property type="protein sequence ID" value="GFO04700.1"/>
    <property type="molecule type" value="Genomic_DNA"/>
</dbReference>
<dbReference type="InterPro" id="IPR042296">
    <property type="entry name" value="tRNA_met_Trm1_C"/>
</dbReference>
<feature type="region of interest" description="Disordered" evidence="15">
    <location>
        <begin position="43"/>
        <end position="102"/>
    </location>
</feature>
<keyword evidence="4" id="KW-0820">tRNA-binding</keyword>
<keyword evidence="9" id="KW-0479">Metal-binding</keyword>
<evidence type="ECO:0000256" key="2">
    <source>
        <dbReference type="ARBA" id="ARBA00022499"/>
    </source>
</evidence>
<evidence type="ECO:0000313" key="17">
    <source>
        <dbReference type="Proteomes" id="UP000735302"/>
    </source>
</evidence>
<sequence length="171" mass="18849">MGLGAKFCELTSLLLAENECPSSVEITPEKKLLDCVALKNGNSHTIGENQPNKSSQEPSSMVSIESVTSGDVVNKQTDQQDHRHLSGKRQFGDTDTISSGKRQKLDCGEEVHALGVPFYYNIKKLRATVTHKLNKLVTILRSKGHRASRTHFDPCAIRTSASVPQFLQIMD</sequence>
<dbReference type="Proteomes" id="UP000735302">
    <property type="component" value="Unassembled WGS sequence"/>
</dbReference>
<evidence type="ECO:0000256" key="3">
    <source>
        <dbReference type="ARBA" id="ARBA00022553"/>
    </source>
</evidence>
<proteinExistence type="predicted"/>
<dbReference type="GO" id="GO:0005730">
    <property type="term" value="C:nucleolus"/>
    <property type="evidence" value="ECO:0007669"/>
    <property type="project" value="UniProtKB-SubCell"/>
</dbReference>
<evidence type="ECO:0000256" key="9">
    <source>
        <dbReference type="ARBA" id="ARBA00022723"/>
    </source>
</evidence>
<keyword evidence="10" id="KW-0863">Zinc-finger</keyword>
<keyword evidence="17" id="KW-1185">Reference proteome</keyword>
<keyword evidence="14" id="KW-0539">Nucleus</keyword>
<dbReference type="GO" id="GO:0008270">
    <property type="term" value="F:zinc ion binding"/>
    <property type="evidence" value="ECO:0007669"/>
    <property type="project" value="UniProtKB-KW"/>
</dbReference>
<keyword evidence="7" id="KW-0949">S-adenosyl-L-methionine</keyword>
<keyword evidence="2" id="KW-1017">Isopeptide bond</keyword>
<comment type="caution">
    <text evidence="16">The sequence shown here is derived from an EMBL/GenBank/DDBJ whole genome shotgun (WGS) entry which is preliminary data.</text>
</comment>
<dbReference type="Pfam" id="PF02005">
    <property type="entry name" value="TRM"/>
    <property type="match status" value="1"/>
</dbReference>
<feature type="compositionally biased region" description="Polar residues" evidence="15">
    <location>
        <begin position="43"/>
        <end position="77"/>
    </location>
</feature>
<comment type="subcellular location">
    <subcellularLocation>
        <location evidence="1">Nucleus</location>
        <location evidence="1">Nucleolus</location>
    </subcellularLocation>
</comment>
<keyword evidence="5" id="KW-0489">Methyltransferase</keyword>
<evidence type="ECO:0000256" key="10">
    <source>
        <dbReference type="ARBA" id="ARBA00022771"/>
    </source>
</evidence>
<organism evidence="16 17">
    <name type="scientific">Plakobranchus ocellatus</name>
    <dbReference type="NCBI Taxonomy" id="259542"/>
    <lineage>
        <taxon>Eukaryota</taxon>
        <taxon>Metazoa</taxon>
        <taxon>Spiralia</taxon>
        <taxon>Lophotrochozoa</taxon>
        <taxon>Mollusca</taxon>
        <taxon>Gastropoda</taxon>
        <taxon>Heterobranchia</taxon>
        <taxon>Euthyneura</taxon>
        <taxon>Panpulmonata</taxon>
        <taxon>Sacoglossa</taxon>
        <taxon>Placobranchoidea</taxon>
        <taxon>Plakobranchidae</taxon>
        <taxon>Plakobranchus</taxon>
    </lineage>
</organism>
<dbReference type="GO" id="GO:0016423">
    <property type="term" value="F:tRNA (guanine) methyltransferase activity"/>
    <property type="evidence" value="ECO:0007669"/>
    <property type="project" value="InterPro"/>
</dbReference>
<reference evidence="16 17" key="1">
    <citation type="journal article" date="2021" name="Elife">
        <title>Chloroplast acquisition without the gene transfer in kleptoplastic sea slugs, Plakobranchus ocellatus.</title>
        <authorList>
            <person name="Maeda T."/>
            <person name="Takahashi S."/>
            <person name="Yoshida T."/>
            <person name="Shimamura S."/>
            <person name="Takaki Y."/>
            <person name="Nagai Y."/>
            <person name="Toyoda A."/>
            <person name="Suzuki Y."/>
            <person name="Arimoto A."/>
            <person name="Ishii H."/>
            <person name="Satoh N."/>
            <person name="Nishiyama T."/>
            <person name="Hasebe M."/>
            <person name="Maruyama T."/>
            <person name="Minagawa J."/>
            <person name="Obokata J."/>
            <person name="Shigenobu S."/>
        </authorList>
    </citation>
    <scope>NUCLEOTIDE SEQUENCE [LARGE SCALE GENOMIC DNA]</scope>
</reference>
<evidence type="ECO:0000256" key="6">
    <source>
        <dbReference type="ARBA" id="ARBA00022679"/>
    </source>
</evidence>
<evidence type="ECO:0000256" key="1">
    <source>
        <dbReference type="ARBA" id="ARBA00004604"/>
    </source>
</evidence>